<keyword evidence="1" id="KW-0812">Transmembrane</keyword>
<evidence type="ECO:0000256" key="1">
    <source>
        <dbReference type="SAM" id="Phobius"/>
    </source>
</evidence>
<reference evidence="2 3" key="1">
    <citation type="submission" date="2020-08" db="EMBL/GenBank/DDBJ databases">
        <authorList>
            <person name="Liu C."/>
            <person name="Sun Q."/>
        </authorList>
    </citation>
    <scope>NUCLEOTIDE SEQUENCE [LARGE SCALE GENOMIC DNA]</scope>
    <source>
        <strain evidence="2 3">NSJ-38</strain>
    </source>
</reference>
<keyword evidence="1" id="KW-0472">Membrane</keyword>
<evidence type="ECO:0000313" key="2">
    <source>
        <dbReference type="EMBL" id="QNM04564.1"/>
    </source>
</evidence>
<sequence>MNGGKWLISRKIEGGYTVEAAFLLPLGFALILLVVSYSFIFRDKVTICAGVHEAAEREAFQKTGNNQKETKYLETLSCPDIPIQISRGETMVTVKCGGKSQFLSRLIQSLFFLREPYLEKREEIGLLYGEQVIRDMNF</sequence>
<dbReference type="AlphaFoldDB" id="A0A7G9G182"/>
<keyword evidence="3" id="KW-1185">Reference proteome</keyword>
<protein>
    <submittedName>
        <fullName evidence="2">Pilus assembly protein</fullName>
    </submittedName>
</protein>
<keyword evidence="1" id="KW-1133">Transmembrane helix</keyword>
<dbReference type="EMBL" id="CP060634">
    <property type="protein sequence ID" value="QNM04564.1"/>
    <property type="molecule type" value="Genomic_DNA"/>
</dbReference>
<dbReference type="KEGG" id="qdo:H9Q78_08760"/>
<gene>
    <name evidence="2" type="ORF">H9Q78_08760</name>
</gene>
<feature type="transmembrane region" description="Helical" evidence="1">
    <location>
        <begin position="20"/>
        <end position="40"/>
    </location>
</feature>
<name>A0A7G9G182_9FIRM</name>
<accession>A0A7G9G182</accession>
<dbReference type="Proteomes" id="UP000515823">
    <property type="component" value="Chromosome"/>
</dbReference>
<evidence type="ECO:0000313" key="3">
    <source>
        <dbReference type="Proteomes" id="UP000515823"/>
    </source>
</evidence>
<proteinExistence type="predicted"/>
<dbReference type="RefSeq" id="WP_249301052.1">
    <property type="nucleotide sequence ID" value="NZ_CP060634.1"/>
</dbReference>
<organism evidence="2 3">
    <name type="scientific">Qiania dongpingensis</name>
    <dbReference type="NCBI Taxonomy" id="2763669"/>
    <lineage>
        <taxon>Bacteria</taxon>
        <taxon>Bacillati</taxon>
        <taxon>Bacillota</taxon>
        <taxon>Clostridia</taxon>
        <taxon>Lachnospirales</taxon>
        <taxon>Lachnospiraceae</taxon>
        <taxon>Qiania</taxon>
    </lineage>
</organism>